<dbReference type="PANTHER" id="PTHR30615:SF8">
    <property type="entry name" value="UPF0047 PROTEIN C4A8.02C"/>
    <property type="match status" value="1"/>
</dbReference>
<dbReference type="Gene3D" id="2.60.120.460">
    <property type="entry name" value="YjbQ-like"/>
    <property type="match status" value="1"/>
</dbReference>
<dbReference type="SUPFAM" id="SSF111038">
    <property type="entry name" value="YjbQ-like"/>
    <property type="match status" value="1"/>
</dbReference>
<proteinExistence type="inferred from homology"/>
<evidence type="ECO:0000313" key="3">
    <source>
        <dbReference type="Proteomes" id="UP000319619"/>
    </source>
</evidence>
<dbReference type="InterPro" id="IPR035917">
    <property type="entry name" value="YjbQ-like_sf"/>
</dbReference>
<dbReference type="EMBL" id="NJBN01000003">
    <property type="protein sequence ID" value="TKJ41235.1"/>
    <property type="molecule type" value="Genomic_DNA"/>
</dbReference>
<evidence type="ECO:0000313" key="2">
    <source>
        <dbReference type="EMBL" id="TKJ41235.1"/>
    </source>
</evidence>
<evidence type="ECO:0000256" key="1">
    <source>
        <dbReference type="ARBA" id="ARBA00005534"/>
    </source>
</evidence>
<protein>
    <submittedName>
        <fullName evidence="2">Secondary thiamine-phosphate synthase enzyme</fullName>
    </submittedName>
</protein>
<comment type="similarity">
    <text evidence="1">Belongs to the UPF0047 family.</text>
</comment>
<organism evidence="2 3">
    <name type="scientific">candidate division LCP-89 bacterium B3_LCP</name>
    <dbReference type="NCBI Taxonomy" id="2012998"/>
    <lineage>
        <taxon>Bacteria</taxon>
        <taxon>Pseudomonadati</taxon>
        <taxon>Bacteria division LCP-89</taxon>
    </lineage>
</organism>
<dbReference type="PIRSF" id="PIRSF004681">
    <property type="entry name" value="UCP004681"/>
    <property type="match status" value="1"/>
</dbReference>
<accession>A0A532V213</accession>
<dbReference type="Proteomes" id="UP000319619">
    <property type="component" value="Unassembled WGS sequence"/>
</dbReference>
<name>A0A532V213_UNCL8</name>
<dbReference type="AlphaFoldDB" id="A0A532V213"/>
<gene>
    <name evidence="2" type="ORF">CEE37_06100</name>
</gene>
<dbReference type="InterPro" id="IPR001602">
    <property type="entry name" value="UPF0047_YjbQ-like"/>
</dbReference>
<reference evidence="2 3" key="1">
    <citation type="submission" date="2017-06" db="EMBL/GenBank/DDBJ databases">
        <title>Novel microbial phyla capable of carbon fixation and sulfur reduction in deep-sea sediments.</title>
        <authorList>
            <person name="Huang J."/>
            <person name="Baker B."/>
            <person name="Wang Y."/>
        </authorList>
    </citation>
    <scope>NUCLEOTIDE SEQUENCE [LARGE SCALE GENOMIC DNA]</scope>
    <source>
        <strain evidence="2">B3_LCP</strain>
    </source>
</reference>
<sequence>MPIITDTIELNTGGHTEIHDITGQAQDVVNRNGMREGSLLLFVPGSTGGLTTVEYEPGLLKDLPEFFEKLAPSDRTYHHDATWGDGNGHSHVRASLLGPSLTVPFSGGRLTLGTWQQIIFIDFDNKSRNRSLVAQLNGE</sequence>
<dbReference type="PANTHER" id="PTHR30615">
    <property type="entry name" value="UNCHARACTERIZED PROTEIN YJBQ-RELATED"/>
    <property type="match status" value="1"/>
</dbReference>
<dbReference type="Pfam" id="PF01894">
    <property type="entry name" value="YjbQ"/>
    <property type="match status" value="1"/>
</dbReference>
<comment type="caution">
    <text evidence="2">The sequence shown here is derived from an EMBL/GenBank/DDBJ whole genome shotgun (WGS) entry which is preliminary data.</text>
</comment>
<dbReference type="NCBIfam" id="TIGR00149">
    <property type="entry name" value="TIGR00149_YjbQ"/>
    <property type="match status" value="1"/>
</dbReference>